<dbReference type="EMBL" id="JAAIJQ010000052">
    <property type="protein sequence ID" value="NEV63476.1"/>
    <property type="molecule type" value="Genomic_DNA"/>
</dbReference>
<dbReference type="RefSeq" id="WP_164453939.1">
    <property type="nucleotide sequence ID" value="NZ_JAAIJQ010000052.1"/>
</dbReference>
<sequence length="262" mass="28909">MTEPCETQPQIVAPHPPLTHYYRSEVERAAFVRDIFDRTAPDYDRIEALLALGSGGWYRRQALLRAGLAPGMDYLDMGVGTGILLRQAVRVLGDASRATGVDPSPGMMALARSLPGVRLVEGCAERIPFADASFDFIAMGYALRHIGDLSAAFREFHRVLRPGGRLCILEITRPEGRLSRGLLRAYIRGMVPTLARLSGARRESARLWRYYWDTIDVCAPPEQLMSVLGAAGFQSVRRHIDTPALSFLSEYQGCKSAASQKG</sequence>
<keyword evidence="3 6" id="KW-0808">Transferase</keyword>
<gene>
    <name evidence="6" type="ORF">G3446_16545</name>
</gene>
<keyword evidence="5" id="KW-0949">S-adenosyl-L-methionine</keyword>
<dbReference type="InterPro" id="IPR023576">
    <property type="entry name" value="UbiE/COQ5_MeTrFase_CS"/>
</dbReference>
<dbReference type="PROSITE" id="PS01184">
    <property type="entry name" value="UBIE_2"/>
    <property type="match status" value="1"/>
</dbReference>
<dbReference type="PANTHER" id="PTHR43591">
    <property type="entry name" value="METHYLTRANSFERASE"/>
    <property type="match status" value="1"/>
</dbReference>
<dbReference type="GO" id="GO:0006744">
    <property type="term" value="P:ubiquinone biosynthetic process"/>
    <property type="evidence" value="ECO:0007669"/>
    <property type="project" value="UniProtKB-KW"/>
</dbReference>
<evidence type="ECO:0000256" key="5">
    <source>
        <dbReference type="ARBA" id="ARBA00022691"/>
    </source>
</evidence>
<evidence type="ECO:0000256" key="1">
    <source>
        <dbReference type="ARBA" id="ARBA00022428"/>
    </source>
</evidence>
<protein>
    <submittedName>
        <fullName evidence="6">Class I SAM-dependent methyltransferase</fullName>
    </submittedName>
</protein>
<organism evidence="6 7">
    <name type="scientific">Thiorhodococcus minor</name>
    <dbReference type="NCBI Taxonomy" id="57489"/>
    <lineage>
        <taxon>Bacteria</taxon>
        <taxon>Pseudomonadati</taxon>
        <taxon>Pseudomonadota</taxon>
        <taxon>Gammaproteobacteria</taxon>
        <taxon>Chromatiales</taxon>
        <taxon>Chromatiaceae</taxon>
        <taxon>Thiorhodococcus</taxon>
    </lineage>
</organism>
<name>A0A6M0K131_9GAMM</name>
<keyword evidence="1" id="KW-0474">Menaquinone biosynthesis</keyword>
<keyword evidence="4" id="KW-0831">Ubiquinone biosynthesis</keyword>
<dbReference type="Pfam" id="PF01209">
    <property type="entry name" value="Ubie_methyltran"/>
    <property type="match status" value="1"/>
</dbReference>
<dbReference type="CDD" id="cd02440">
    <property type="entry name" value="AdoMet_MTases"/>
    <property type="match status" value="1"/>
</dbReference>
<dbReference type="GO" id="GO:0032259">
    <property type="term" value="P:methylation"/>
    <property type="evidence" value="ECO:0007669"/>
    <property type="project" value="UniProtKB-KW"/>
</dbReference>
<keyword evidence="2 6" id="KW-0489">Methyltransferase</keyword>
<dbReference type="PROSITE" id="PS51608">
    <property type="entry name" value="SAM_MT_UBIE"/>
    <property type="match status" value="1"/>
</dbReference>
<dbReference type="GO" id="GO:0009234">
    <property type="term" value="P:menaquinone biosynthetic process"/>
    <property type="evidence" value="ECO:0007669"/>
    <property type="project" value="UniProtKB-KW"/>
</dbReference>
<evidence type="ECO:0000256" key="2">
    <source>
        <dbReference type="ARBA" id="ARBA00022603"/>
    </source>
</evidence>
<comment type="caution">
    <text evidence="6">The sequence shown here is derived from an EMBL/GenBank/DDBJ whole genome shotgun (WGS) entry which is preliminary data.</text>
</comment>
<dbReference type="AlphaFoldDB" id="A0A6M0K131"/>
<dbReference type="InterPro" id="IPR004033">
    <property type="entry name" value="UbiE/COQ5_MeTrFase"/>
</dbReference>
<proteinExistence type="predicted"/>
<evidence type="ECO:0000256" key="3">
    <source>
        <dbReference type="ARBA" id="ARBA00022679"/>
    </source>
</evidence>
<evidence type="ECO:0000256" key="4">
    <source>
        <dbReference type="ARBA" id="ARBA00022688"/>
    </source>
</evidence>
<dbReference type="Gene3D" id="3.40.50.150">
    <property type="entry name" value="Vaccinia Virus protein VP39"/>
    <property type="match status" value="1"/>
</dbReference>
<reference evidence="6 7" key="1">
    <citation type="submission" date="2020-02" db="EMBL/GenBank/DDBJ databases">
        <title>Genome sequences of Thiorhodococcus mannitoliphagus and Thiorhodococcus minor, purple sulfur photosynthetic bacteria in the gammaproteobacterial family, Chromatiaceae.</title>
        <authorList>
            <person name="Aviles F.A."/>
            <person name="Meyer T.E."/>
            <person name="Kyndt J.A."/>
        </authorList>
    </citation>
    <scope>NUCLEOTIDE SEQUENCE [LARGE SCALE GENOMIC DNA]</scope>
    <source>
        <strain evidence="6 7">DSM 11518</strain>
    </source>
</reference>
<keyword evidence="7" id="KW-1185">Reference proteome</keyword>
<dbReference type="PANTHER" id="PTHR43591:SF24">
    <property type="entry name" value="2-METHOXY-6-POLYPRENYL-1,4-BENZOQUINOL METHYLASE, MITOCHONDRIAL"/>
    <property type="match status" value="1"/>
</dbReference>
<accession>A0A6M0K131</accession>
<evidence type="ECO:0000313" key="7">
    <source>
        <dbReference type="Proteomes" id="UP000483379"/>
    </source>
</evidence>
<dbReference type="GO" id="GO:0008168">
    <property type="term" value="F:methyltransferase activity"/>
    <property type="evidence" value="ECO:0007669"/>
    <property type="project" value="UniProtKB-KW"/>
</dbReference>
<evidence type="ECO:0000313" key="6">
    <source>
        <dbReference type="EMBL" id="NEV63476.1"/>
    </source>
</evidence>
<dbReference type="SUPFAM" id="SSF53335">
    <property type="entry name" value="S-adenosyl-L-methionine-dependent methyltransferases"/>
    <property type="match status" value="1"/>
</dbReference>
<dbReference type="Proteomes" id="UP000483379">
    <property type="component" value="Unassembled WGS sequence"/>
</dbReference>
<dbReference type="InterPro" id="IPR029063">
    <property type="entry name" value="SAM-dependent_MTases_sf"/>
</dbReference>